<dbReference type="PANTHER" id="PTHR11851:SF224">
    <property type="entry name" value="PROCESSING PROTEASE"/>
    <property type="match status" value="1"/>
</dbReference>
<feature type="chain" id="PRO_5009285954" evidence="1">
    <location>
        <begin position="28"/>
        <end position="446"/>
    </location>
</feature>
<evidence type="ECO:0000259" key="3">
    <source>
        <dbReference type="Pfam" id="PF05193"/>
    </source>
</evidence>
<keyword evidence="5" id="KW-1185">Reference proteome</keyword>
<dbReference type="Pfam" id="PF05193">
    <property type="entry name" value="Peptidase_M16_C"/>
    <property type="match status" value="1"/>
</dbReference>
<dbReference type="Gene3D" id="3.30.830.10">
    <property type="entry name" value="Metalloenzyme, LuxS/M16 peptidase-like"/>
    <property type="match status" value="2"/>
</dbReference>
<dbReference type="GO" id="GO:0006508">
    <property type="term" value="P:proteolysis"/>
    <property type="evidence" value="ECO:0007669"/>
    <property type="project" value="UniProtKB-KW"/>
</dbReference>
<feature type="signal peptide" evidence="1">
    <location>
        <begin position="1"/>
        <end position="27"/>
    </location>
</feature>
<dbReference type="InterPro" id="IPR050361">
    <property type="entry name" value="MPP/UQCRC_Complex"/>
</dbReference>
<accession>A0A1H5U9U8</accession>
<dbReference type="PANTHER" id="PTHR11851">
    <property type="entry name" value="METALLOPROTEASE"/>
    <property type="match status" value="1"/>
</dbReference>
<dbReference type="InterPro" id="IPR011249">
    <property type="entry name" value="Metalloenz_LuxS/M16"/>
</dbReference>
<dbReference type="InterPro" id="IPR007863">
    <property type="entry name" value="Peptidase_M16_C"/>
</dbReference>
<dbReference type="OrthoDB" id="9811314at2"/>
<keyword evidence="1" id="KW-0732">Signal</keyword>
<feature type="domain" description="Peptidase M16 C-terminal" evidence="3">
    <location>
        <begin position="195"/>
        <end position="369"/>
    </location>
</feature>
<gene>
    <name evidence="4" type="ORF">SAMN04488045_0921</name>
</gene>
<keyword evidence="4" id="KW-0645">Protease</keyword>
<proteinExistence type="predicted"/>
<dbReference type="SUPFAM" id="SSF63411">
    <property type="entry name" value="LuxS/MPP-like metallohydrolase"/>
    <property type="match status" value="2"/>
</dbReference>
<reference evidence="4 5" key="1">
    <citation type="submission" date="2016-10" db="EMBL/GenBank/DDBJ databases">
        <authorList>
            <person name="de Groot N.N."/>
        </authorList>
    </citation>
    <scope>NUCLEOTIDE SEQUENCE [LARGE SCALE GENOMIC DNA]</scope>
    <source>
        <strain evidence="4 5">DSM 26915</strain>
    </source>
</reference>
<protein>
    <submittedName>
        <fullName evidence="4">Zinc protease</fullName>
    </submittedName>
</protein>
<dbReference type="GO" id="GO:0046872">
    <property type="term" value="F:metal ion binding"/>
    <property type="evidence" value="ECO:0007669"/>
    <property type="project" value="InterPro"/>
</dbReference>
<dbReference type="InterPro" id="IPR011765">
    <property type="entry name" value="Pept_M16_N"/>
</dbReference>
<sequence length="446" mass="48289">MKHLITRTLTGALAGIATYLLPVGAMADVDIQEITTEAGFQAWLVEEPTIPFVSLELRFEGGASLDPEGKRGVTNLMVGLLEEGSGDLDARGFAEAQEALAASFGYDVSDDSISVSARFLTENQTEAMALLRESLINPRFDQDAIDRVRAQVISSIRSDATDPDTIARKAASAKLYGDHPYATMIDGTEDSVTALTRDDLIAAHKGTIAKDRIYIGAAGDITAEELSKLIDALLADLPETGLPLPQDVDITTTAGITVVPFDVPQSVALFGHRGIPRDDPDFFPAFVLNHAFGGGGFESRLMTEVREKRGLTYGIYSYILNKRHADLMMGRVASANDRIAEAIDVIKAEWAEVAENGISEEALEEAKTYLTGAYPLRFDSNAAIADIMVGMQFMGLTPEYITSRNDRVDAVTMDDIKRVAKRLLLTDELHFVVVGQPEGLESTPSQ</sequence>
<dbReference type="RefSeq" id="WP_103909257.1">
    <property type="nucleotide sequence ID" value="NZ_FNUZ01000001.1"/>
</dbReference>
<dbReference type="AlphaFoldDB" id="A0A1H5U9U8"/>
<name>A0A1H5U9U8_9RHOB</name>
<evidence type="ECO:0000313" key="5">
    <source>
        <dbReference type="Proteomes" id="UP000236752"/>
    </source>
</evidence>
<evidence type="ECO:0000259" key="2">
    <source>
        <dbReference type="Pfam" id="PF00675"/>
    </source>
</evidence>
<keyword evidence="4" id="KW-0378">Hydrolase</keyword>
<evidence type="ECO:0000313" key="4">
    <source>
        <dbReference type="EMBL" id="SEF71803.1"/>
    </source>
</evidence>
<feature type="domain" description="Peptidase M16 N-terminal" evidence="2">
    <location>
        <begin position="45"/>
        <end position="185"/>
    </location>
</feature>
<dbReference type="Proteomes" id="UP000236752">
    <property type="component" value="Unassembled WGS sequence"/>
</dbReference>
<dbReference type="Pfam" id="PF00675">
    <property type="entry name" value="Peptidase_M16"/>
    <property type="match status" value="1"/>
</dbReference>
<dbReference type="EMBL" id="FNUZ01000001">
    <property type="protein sequence ID" value="SEF71803.1"/>
    <property type="molecule type" value="Genomic_DNA"/>
</dbReference>
<organism evidence="4 5">
    <name type="scientific">Thalassococcus halodurans</name>
    <dbReference type="NCBI Taxonomy" id="373675"/>
    <lineage>
        <taxon>Bacteria</taxon>
        <taxon>Pseudomonadati</taxon>
        <taxon>Pseudomonadota</taxon>
        <taxon>Alphaproteobacteria</taxon>
        <taxon>Rhodobacterales</taxon>
        <taxon>Roseobacteraceae</taxon>
        <taxon>Thalassococcus</taxon>
    </lineage>
</organism>
<dbReference type="GO" id="GO:0008233">
    <property type="term" value="F:peptidase activity"/>
    <property type="evidence" value="ECO:0007669"/>
    <property type="project" value="UniProtKB-KW"/>
</dbReference>
<evidence type="ECO:0000256" key="1">
    <source>
        <dbReference type="SAM" id="SignalP"/>
    </source>
</evidence>